<keyword evidence="1" id="KW-0812">Transmembrane</keyword>
<dbReference type="EMBL" id="MTBP01000001">
    <property type="protein sequence ID" value="POM26658.1"/>
    <property type="molecule type" value="Genomic_DNA"/>
</dbReference>
<keyword evidence="1" id="KW-0472">Membrane</keyword>
<reference evidence="2 3" key="1">
    <citation type="journal article" date="2017" name="Chemistry">
        <title>Isolation, Biosynthesis and Chemical Modifications of Rubterolones A-F: Rare Tropolone Alkaloids from Actinomadura sp. 5-2.</title>
        <authorList>
            <person name="Guo H."/>
            <person name="Benndorf R."/>
            <person name="Leichnitz D."/>
            <person name="Klassen J.L."/>
            <person name="Vollmers J."/>
            <person name="Gorls H."/>
            <person name="Steinacker M."/>
            <person name="Weigel C."/>
            <person name="Dahse H.M."/>
            <person name="Kaster A.K."/>
            <person name="de Beer Z.W."/>
            <person name="Poulsen M."/>
            <person name="Beemelmanns C."/>
        </authorList>
    </citation>
    <scope>NUCLEOTIDE SEQUENCE [LARGE SCALE GENOMIC DNA]</scope>
    <source>
        <strain evidence="2 3">5-2</strain>
    </source>
</reference>
<proteinExistence type="predicted"/>
<accession>A0A2P4UNM4</accession>
<keyword evidence="3" id="KW-1185">Reference proteome</keyword>
<dbReference type="Proteomes" id="UP000242367">
    <property type="component" value="Unassembled WGS sequence"/>
</dbReference>
<organism evidence="2 3">
    <name type="scientific">Actinomadura rubteroloni</name>
    <dbReference type="NCBI Taxonomy" id="1926885"/>
    <lineage>
        <taxon>Bacteria</taxon>
        <taxon>Bacillati</taxon>
        <taxon>Actinomycetota</taxon>
        <taxon>Actinomycetes</taxon>
        <taxon>Streptosporangiales</taxon>
        <taxon>Thermomonosporaceae</taxon>
        <taxon>Actinomadura</taxon>
    </lineage>
</organism>
<feature type="transmembrane region" description="Helical" evidence="1">
    <location>
        <begin position="45"/>
        <end position="68"/>
    </location>
</feature>
<comment type="caution">
    <text evidence="2">The sequence shown here is derived from an EMBL/GenBank/DDBJ whole genome shotgun (WGS) entry which is preliminary data.</text>
</comment>
<keyword evidence="1" id="KW-1133">Transmembrane helix</keyword>
<evidence type="ECO:0000313" key="3">
    <source>
        <dbReference type="Proteomes" id="UP000242367"/>
    </source>
</evidence>
<gene>
    <name evidence="2" type="ORF">BTM25_10620</name>
</gene>
<evidence type="ECO:0000313" key="2">
    <source>
        <dbReference type="EMBL" id="POM26658.1"/>
    </source>
</evidence>
<evidence type="ECO:0000256" key="1">
    <source>
        <dbReference type="SAM" id="Phobius"/>
    </source>
</evidence>
<protein>
    <submittedName>
        <fullName evidence="2">Uncharacterized protein</fullName>
    </submittedName>
</protein>
<sequence>MIAAICLVVGVVLGVAGTRIADRVRARRLVDDPEPGEPDERRRIAPVLKGAVGVVLFVGALGGILYGCSEYLGNQGKILKAYFRLVGRGDAIGACALLDGNARTKLMLLERAASCEDAVTTLHASLTPEQRDKLVNDDPFINGVETAGDHKELEVTSANPLNIAYMTVIDQGDRELIHDWR</sequence>
<dbReference type="AlphaFoldDB" id="A0A2P4UNM4"/>
<name>A0A2P4UNM4_9ACTN</name>